<evidence type="ECO:0000313" key="3">
    <source>
        <dbReference type="EMBL" id="NKY19779.1"/>
    </source>
</evidence>
<dbReference type="GO" id="GO:0016787">
    <property type="term" value="F:hydrolase activity"/>
    <property type="evidence" value="ECO:0007669"/>
    <property type="project" value="UniProtKB-KW"/>
</dbReference>
<dbReference type="InterPro" id="IPR029058">
    <property type="entry name" value="AB_hydrolase_fold"/>
</dbReference>
<dbReference type="InterPro" id="IPR000073">
    <property type="entry name" value="AB_hydrolase_1"/>
</dbReference>
<name>A0A846X638_9ACTN</name>
<dbReference type="Proteomes" id="UP000582646">
    <property type="component" value="Unassembled WGS sequence"/>
</dbReference>
<dbReference type="Gene3D" id="3.40.50.1820">
    <property type="entry name" value="alpha/beta hydrolase"/>
    <property type="match status" value="1"/>
</dbReference>
<organism evidence="3 4">
    <name type="scientific">Tsukamurella spumae</name>
    <dbReference type="NCBI Taxonomy" id="44753"/>
    <lineage>
        <taxon>Bacteria</taxon>
        <taxon>Bacillati</taxon>
        <taxon>Actinomycetota</taxon>
        <taxon>Actinomycetes</taxon>
        <taxon>Mycobacteriales</taxon>
        <taxon>Tsukamurellaceae</taxon>
        <taxon>Tsukamurella</taxon>
    </lineage>
</organism>
<keyword evidence="4" id="KW-1185">Reference proteome</keyword>
<accession>A0A846X638</accession>
<evidence type="ECO:0000256" key="1">
    <source>
        <dbReference type="ARBA" id="ARBA00022801"/>
    </source>
</evidence>
<keyword evidence="1 3" id="KW-0378">Hydrolase</keyword>
<reference evidence="3 4" key="1">
    <citation type="submission" date="2020-04" db="EMBL/GenBank/DDBJ databases">
        <title>MicrobeNet Type strains.</title>
        <authorList>
            <person name="Nicholson A.C."/>
        </authorList>
    </citation>
    <scope>NUCLEOTIDE SEQUENCE [LARGE SCALE GENOMIC DNA]</scope>
    <source>
        <strain evidence="3 4">DSM 44113</strain>
    </source>
</reference>
<dbReference type="PANTHER" id="PTHR43329">
    <property type="entry name" value="EPOXIDE HYDROLASE"/>
    <property type="match status" value="1"/>
</dbReference>
<dbReference type="PRINTS" id="PR00412">
    <property type="entry name" value="EPOXHYDRLASE"/>
</dbReference>
<dbReference type="SUPFAM" id="SSF53474">
    <property type="entry name" value="alpha/beta-Hydrolases"/>
    <property type="match status" value="1"/>
</dbReference>
<dbReference type="RefSeq" id="WP_168546768.1">
    <property type="nucleotide sequence ID" value="NZ_BAAAKS010000002.1"/>
</dbReference>
<dbReference type="AlphaFoldDB" id="A0A846X638"/>
<dbReference type="EMBL" id="JAAXOQ010000021">
    <property type="protein sequence ID" value="NKY19779.1"/>
    <property type="molecule type" value="Genomic_DNA"/>
</dbReference>
<dbReference type="Pfam" id="PF00561">
    <property type="entry name" value="Abhydrolase_1"/>
    <property type="match status" value="1"/>
</dbReference>
<protein>
    <submittedName>
        <fullName evidence="3">Alpha/beta hydrolase</fullName>
    </submittedName>
</protein>
<comment type="caution">
    <text evidence="3">The sequence shown here is derived from an EMBL/GenBank/DDBJ whole genome shotgun (WGS) entry which is preliminary data.</text>
</comment>
<feature type="domain" description="AB hydrolase-1" evidence="2">
    <location>
        <begin position="30"/>
        <end position="273"/>
    </location>
</feature>
<sequence length="288" mass="31288">MSGDASARTHHTTVVNGIRLHYAMAGAGEPVVLLHGWPQSSREWHRVMADLSDTYLLIAPDMRGMGYSGKNATAYDTDAVASDVHELITGMGIESVRIAGHDWGGAVAYSYAANYRDEVSALAVLEMAPPGFGIMEAAMTPQPGGNFLWHMAFQSVPAIPDLLLAGHEEEYLRFFYKEYAYAPDSVPEEHIEAYVRDMTAPGALHAGLGYYRDFFTSAEQNIAHARTPLTIPVTAWGGSHCLRDAPKACMDQAAVSVTGGIIDDCGHWVCDEAPHTVAKILREFFATV</sequence>
<dbReference type="InterPro" id="IPR000639">
    <property type="entry name" value="Epox_hydrolase-like"/>
</dbReference>
<evidence type="ECO:0000259" key="2">
    <source>
        <dbReference type="Pfam" id="PF00561"/>
    </source>
</evidence>
<evidence type="ECO:0000313" key="4">
    <source>
        <dbReference type="Proteomes" id="UP000582646"/>
    </source>
</evidence>
<gene>
    <name evidence="3" type="ORF">HF999_15550</name>
</gene>
<dbReference type="PRINTS" id="PR00111">
    <property type="entry name" value="ABHYDROLASE"/>
</dbReference>
<proteinExistence type="predicted"/>